<dbReference type="Proteomes" id="UP000623608">
    <property type="component" value="Unassembled WGS sequence"/>
</dbReference>
<proteinExistence type="predicted"/>
<keyword evidence="2" id="KW-0067">ATP-binding</keyword>
<dbReference type="InterPro" id="IPR027417">
    <property type="entry name" value="P-loop_NTPase"/>
</dbReference>
<evidence type="ECO:0000259" key="3">
    <source>
        <dbReference type="Pfam" id="PF13191"/>
    </source>
</evidence>
<keyword evidence="1" id="KW-0547">Nucleotide-binding</keyword>
<dbReference type="EMBL" id="BOMY01000041">
    <property type="protein sequence ID" value="GIF23570.1"/>
    <property type="molecule type" value="Genomic_DNA"/>
</dbReference>
<dbReference type="GO" id="GO:0005737">
    <property type="term" value="C:cytoplasm"/>
    <property type="evidence" value="ECO:0007669"/>
    <property type="project" value="TreeGrafter"/>
</dbReference>
<name>A0A919TWS9_9ACTN</name>
<sequence>MHEPGPGSVALVGRVEELAALRQVIESGLAGGTGLAVVEGEPGVGKTRLVEEAVAEAGRRGAHVVRGDCFAGGGTPSMWPWVRVIGAILDSLPEPARERWLAGELGRLVEARGDGLAGPMMPADDSQFRLFERVAGVVGEASAQRPRVLVIDDLQWADLASLHLFAHLVTRLPGGTVLIGTLRTVAPVPGSEVTRLLATASRVPGLCRLRLGPLNPDEVAELVRRETGQDPGHDAARSIHARTAGNPFFVRELSRLFADTGVLTRVPTTVRDVVRDRMAGLDDDARGLLQIAALIGRDIELSLLARVAGLDLETCLHRLEPVEALGLLGPAPGNPFAVRFAHDLVRESVIGSTPRPQVPELHLRIADALDQAGPGDDSTAERLAHHLWAAGPLADPVRTATALIHAGRRAAAKSAVQAAERHLRSAAGIARTAGRPELELTALALTAAVGMQSRYGAATRDVLERAEQLAHGLGLEREATGFLFSRWLVHATLIELDRSGQVARRLLDQGQISEDPTVRTYGLRAWGLHQWHVGNIGESFRYLTRSSQLMHAARDEDPVRHDVELLMDGMLAETTALHGRVGEARAMFDRAEAAADDPYAITVWSSLSARTAAIAGDPAWALRVAERGIATDPDFSFVFLGNYQRLARCWARAVTGRDPAAAVAEARRLIDANLLDPVRTCVATWHGLLAEMQMAAGRLEDASVSLERAGHFLDAYRQRYAEGLILLLRARLLQARGEPAEVVRAAAERARALSAEREAHLFADRAEEFLAGLP</sequence>
<gene>
    <name evidence="4" type="ORF">Ate02nite_63000</name>
</gene>
<dbReference type="InterPro" id="IPR041664">
    <property type="entry name" value="AAA_16"/>
</dbReference>
<dbReference type="RefSeq" id="WP_203811456.1">
    <property type="nucleotide sequence ID" value="NZ_BOMY01000041.1"/>
</dbReference>
<feature type="domain" description="Orc1-like AAA ATPase" evidence="3">
    <location>
        <begin position="11"/>
        <end position="176"/>
    </location>
</feature>
<organism evidence="4 5">
    <name type="scientific">Paractinoplanes tereljensis</name>
    <dbReference type="NCBI Taxonomy" id="571912"/>
    <lineage>
        <taxon>Bacteria</taxon>
        <taxon>Bacillati</taxon>
        <taxon>Actinomycetota</taxon>
        <taxon>Actinomycetes</taxon>
        <taxon>Micromonosporales</taxon>
        <taxon>Micromonosporaceae</taxon>
        <taxon>Paractinoplanes</taxon>
    </lineage>
</organism>
<evidence type="ECO:0000313" key="5">
    <source>
        <dbReference type="Proteomes" id="UP000623608"/>
    </source>
</evidence>
<protein>
    <recommendedName>
        <fullName evidence="3">Orc1-like AAA ATPase domain-containing protein</fullName>
    </recommendedName>
</protein>
<dbReference type="AlphaFoldDB" id="A0A919TWS9"/>
<accession>A0A919TWS9</accession>
<evidence type="ECO:0000256" key="1">
    <source>
        <dbReference type="ARBA" id="ARBA00022741"/>
    </source>
</evidence>
<dbReference type="Gene3D" id="1.25.40.10">
    <property type="entry name" value="Tetratricopeptide repeat domain"/>
    <property type="match status" value="1"/>
</dbReference>
<dbReference type="GO" id="GO:0004016">
    <property type="term" value="F:adenylate cyclase activity"/>
    <property type="evidence" value="ECO:0007669"/>
    <property type="project" value="TreeGrafter"/>
</dbReference>
<dbReference type="Pfam" id="PF13191">
    <property type="entry name" value="AAA_16"/>
    <property type="match status" value="1"/>
</dbReference>
<evidence type="ECO:0000313" key="4">
    <source>
        <dbReference type="EMBL" id="GIF23570.1"/>
    </source>
</evidence>
<comment type="caution">
    <text evidence="4">The sequence shown here is derived from an EMBL/GenBank/DDBJ whole genome shotgun (WGS) entry which is preliminary data.</text>
</comment>
<reference evidence="4" key="1">
    <citation type="submission" date="2021-01" db="EMBL/GenBank/DDBJ databases">
        <title>Whole genome shotgun sequence of Actinoplanes tereljensis NBRC 105297.</title>
        <authorList>
            <person name="Komaki H."/>
            <person name="Tamura T."/>
        </authorList>
    </citation>
    <scope>NUCLEOTIDE SEQUENCE</scope>
    <source>
        <strain evidence="4">NBRC 105297</strain>
    </source>
</reference>
<dbReference type="SUPFAM" id="SSF52540">
    <property type="entry name" value="P-loop containing nucleoside triphosphate hydrolases"/>
    <property type="match status" value="1"/>
</dbReference>
<evidence type="ECO:0000256" key="2">
    <source>
        <dbReference type="ARBA" id="ARBA00022840"/>
    </source>
</evidence>
<dbReference type="PANTHER" id="PTHR16305">
    <property type="entry name" value="TESTICULAR SOLUBLE ADENYLYL CYCLASE"/>
    <property type="match status" value="1"/>
</dbReference>
<keyword evidence="5" id="KW-1185">Reference proteome</keyword>
<dbReference type="InterPro" id="IPR011990">
    <property type="entry name" value="TPR-like_helical_dom_sf"/>
</dbReference>
<dbReference type="GO" id="GO:0005524">
    <property type="term" value="F:ATP binding"/>
    <property type="evidence" value="ECO:0007669"/>
    <property type="project" value="UniProtKB-KW"/>
</dbReference>
<dbReference type="PANTHER" id="PTHR16305:SF28">
    <property type="entry name" value="GUANYLATE CYCLASE DOMAIN-CONTAINING PROTEIN"/>
    <property type="match status" value="1"/>
</dbReference>